<evidence type="ECO:0000313" key="3">
    <source>
        <dbReference type="Proteomes" id="UP001597124"/>
    </source>
</evidence>
<evidence type="ECO:0000313" key="2">
    <source>
        <dbReference type="EMBL" id="MFD0848232.1"/>
    </source>
</evidence>
<feature type="domain" description="YspA cpYpsA-related SLOG" evidence="1">
    <location>
        <begin position="7"/>
        <end position="67"/>
    </location>
</feature>
<dbReference type="Pfam" id="PF10686">
    <property type="entry name" value="YAcAr"/>
    <property type="match status" value="1"/>
</dbReference>
<keyword evidence="3" id="KW-1185">Reference proteome</keyword>
<accession>A0ABW3C2A7</accession>
<dbReference type="Proteomes" id="UP001597124">
    <property type="component" value="Unassembled WGS sequence"/>
</dbReference>
<dbReference type="SUPFAM" id="SSF102405">
    <property type="entry name" value="MCP/YpsA-like"/>
    <property type="match status" value="1"/>
</dbReference>
<comment type="caution">
    <text evidence="2">The sequence shown here is derived from an EMBL/GenBank/DDBJ whole genome shotgun (WGS) entry which is preliminary data.</text>
</comment>
<name>A0ABW3C2A7_SPHXN</name>
<dbReference type="EMBL" id="JBHTIK010000004">
    <property type="protein sequence ID" value="MFD0848232.1"/>
    <property type="molecule type" value="Genomic_DNA"/>
</dbReference>
<gene>
    <name evidence="2" type="ORF">ACFQ00_07850</name>
</gene>
<proteinExistence type="predicted"/>
<dbReference type="RefSeq" id="WP_381488720.1">
    <property type="nucleotide sequence ID" value="NZ_JBHTIK010000004.1"/>
</dbReference>
<protein>
    <submittedName>
        <fullName evidence="2">SLOG family protein</fullName>
    </submittedName>
</protein>
<sequence length="134" mass="14993">MGVLWYAVTGGRDYSDYLHVKRVLDEERPGVVVQGECPVGHGGADALAKRWCRENGVPCIGIEAQFRYYGPKAGPMRNRWMFDLLPIYKLIAFPGGKGTTNAVEEAIKREICVRDERGRLFPSPTQHEKGHGYG</sequence>
<evidence type="ECO:0000259" key="1">
    <source>
        <dbReference type="Pfam" id="PF10686"/>
    </source>
</evidence>
<organism evidence="2 3">
    <name type="scientific">Sphingosinicella xenopeptidilytica</name>
    <dbReference type="NCBI Taxonomy" id="364098"/>
    <lineage>
        <taxon>Bacteria</taxon>
        <taxon>Pseudomonadati</taxon>
        <taxon>Pseudomonadota</taxon>
        <taxon>Alphaproteobacteria</taxon>
        <taxon>Sphingomonadales</taxon>
        <taxon>Sphingosinicellaceae</taxon>
        <taxon>Sphingosinicella</taxon>
    </lineage>
</organism>
<dbReference type="InterPro" id="IPR019627">
    <property type="entry name" value="YAcAr"/>
</dbReference>
<reference evidence="3" key="1">
    <citation type="journal article" date="2019" name="Int. J. Syst. Evol. Microbiol.">
        <title>The Global Catalogue of Microorganisms (GCM) 10K type strain sequencing project: providing services to taxonomists for standard genome sequencing and annotation.</title>
        <authorList>
            <consortium name="The Broad Institute Genomics Platform"/>
            <consortium name="The Broad Institute Genome Sequencing Center for Infectious Disease"/>
            <person name="Wu L."/>
            <person name="Ma J."/>
        </authorList>
    </citation>
    <scope>NUCLEOTIDE SEQUENCE [LARGE SCALE GENOMIC DNA]</scope>
    <source>
        <strain evidence="3">CCUG 52537</strain>
    </source>
</reference>